<dbReference type="AlphaFoldDB" id="A0A8H4XPK0"/>
<dbReference type="Proteomes" id="UP000635477">
    <property type="component" value="Unassembled WGS sequence"/>
</dbReference>
<keyword evidence="2" id="KW-1185">Reference proteome</keyword>
<name>A0A8H4XPK0_9HYPO</name>
<comment type="caution">
    <text evidence="1">The sequence shown here is derived from an EMBL/GenBank/DDBJ whole genome shotgun (WGS) entry which is preliminary data.</text>
</comment>
<gene>
    <name evidence="1" type="ORF">FZEAL_1219</name>
</gene>
<accession>A0A8H4XPK0</accession>
<evidence type="ECO:0000313" key="2">
    <source>
        <dbReference type="Proteomes" id="UP000635477"/>
    </source>
</evidence>
<evidence type="ECO:0000313" key="1">
    <source>
        <dbReference type="EMBL" id="KAF4983367.1"/>
    </source>
</evidence>
<dbReference type="EMBL" id="JABEYC010000066">
    <property type="protein sequence ID" value="KAF4983367.1"/>
    <property type="molecule type" value="Genomic_DNA"/>
</dbReference>
<sequence>MAIQSMSGKILATSLVAAVTAGGAYAFMVQRRISLADRSQIIHTETIPESFAKSRSVSEIANAGKHISMADSISIPIQVPPQHRDVSDEVLLANFVKGFFGGAVLGPERTALRTLGLDLVQLTKASTTTRTTIWSPKDLSDTQLLPTGYILYGAFQNLGAQITPRSDSGDAPSRTQSHVDFGFGNNQAQFAGVHRFAVVREKDASTDQQTVQIHYQHMSCNPTVNKPIGPQWIFSFHKVYADLLFREGVSEVKRWMNGSE</sequence>
<protein>
    <submittedName>
        <fullName evidence="1">Uncharacterized protein</fullName>
    </submittedName>
</protein>
<organism evidence="1 2">
    <name type="scientific">Fusarium zealandicum</name>
    <dbReference type="NCBI Taxonomy" id="1053134"/>
    <lineage>
        <taxon>Eukaryota</taxon>
        <taxon>Fungi</taxon>
        <taxon>Dikarya</taxon>
        <taxon>Ascomycota</taxon>
        <taxon>Pezizomycotina</taxon>
        <taxon>Sordariomycetes</taxon>
        <taxon>Hypocreomycetidae</taxon>
        <taxon>Hypocreales</taxon>
        <taxon>Nectriaceae</taxon>
        <taxon>Fusarium</taxon>
        <taxon>Fusarium staphyleae species complex</taxon>
    </lineage>
</organism>
<reference evidence="1" key="2">
    <citation type="submission" date="2020-05" db="EMBL/GenBank/DDBJ databases">
        <authorList>
            <person name="Kim H.-S."/>
            <person name="Proctor R.H."/>
            <person name="Brown D.W."/>
        </authorList>
    </citation>
    <scope>NUCLEOTIDE SEQUENCE</scope>
    <source>
        <strain evidence="1">NRRL 22465</strain>
    </source>
</reference>
<reference evidence="1" key="1">
    <citation type="journal article" date="2020" name="BMC Genomics">
        <title>Correction to: Identification and distribution of gene clusters required for synthesis of sphingolipid metabolism inhibitors in diverse species of the filamentous fungus Fusarium.</title>
        <authorList>
            <person name="Kim H.S."/>
            <person name="Lohmar J.M."/>
            <person name="Busman M."/>
            <person name="Brown D.W."/>
            <person name="Naumann T.A."/>
            <person name="Divon H.H."/>
            <person name="Lysoe E."/>
            <person name="Uhlig S."/>
            <person name="Proctor R.H."/>
        </authorList>
    </citation>
    <scope>NUCLEOTIDE SEQUENCE</scope>
    <source>
        <strain evidence="1">NRRL 22465</strain>
    </source>
</reference>
<proteinExistence type="predicted"/>
<dbReference type="OrthoDB" id="3354680at2759"/>